<comment type="caution">
    <text evidence="2">The sequence shown here is derived from an EMBL/GenBank/DDBJ whole genome shotgun (WGS) entry which is preliminary data.</text>
</comment>
<gene>
    <name evidence="2" type="ORF">C0039_11790</name>
</gene>
<sequence length="182" mass="20464">MRARFIYGLLAAVTALAATSVSAGLSTTLPISAEMGTNIAREQFPITVNLTKARLFLTEPTLLFIDRQRIGIQVRFQAYDHRPQAGVAISETGRAAFSGRLGYDPVERKILLHEPRIDALQFDRDNTDAQGLRRELQGAWSAQITDPMRSDLPRHPYLLPFRENIQDLSFDGEHIVISVNYR</sequence>
<protein>
    <recommendedName>
        <fullName evidence="4">DUF1439 domain-containing protein</fullName>
    </recommendedName>
</protein>
<keyword evidence="3" id="KW-1185">Reference proteome</keyword>
<dbReference type="OrthoDB" id="5734749at2"/>
<organism evidence="2 3">
    <name type="scientific">Pseudohalioglobus lutimaris</name>
    <dbReference type="NCBI Taxonomy" id="1737061"/>
    <lineage>
        <taxon>Bacteria</taxon>
        <taxon>Pseudomonadati</taxon>
        <taxon>Pseudomonadota</taxon>
        <taxon>Gammaproteobacteria</taxon>
        <taxon>Cellvibrionales</taxon>
        <taxon>Halieaceae</taxon>
        <taxon>Pseudohalioglobus</taxon>
    </lineage>
</organism>
<evidence type="ECO:0008006" key="4">
    <source>
        <dbReference type="Google" id="ProtNLM"/>
    </source>
</evidence>
<name>A0A2N5X2G2_9GAMM</name>
<keyword evidence="1" id="KW-0732">Signal</keyword>
<feature type="chain" id="PRO_5014685279" description="DUF1439 domain-containing protein" evidence="1">
    <location>
        <begin position="24"/>
        <end position="182"/>
    </location>
</feature>
<proteinExistence type="predicted"/>
<dbReference type="AlphaFoldDB" id="A0A2N5X2G2"/>
<dbReference type="EMBL" id="PKUS01000012">
    <property type="protein sequence ID" value="PLW68684.1"/>
    <property type="molecule type" value="Genomic_DNA"/>
</dbReference>
<evidence type="ECO:0000313" key="3">
    <source>
        <dbReference type="Proteomes" id="UP000235005"/>
    </source>
</evidence>
<reference evidence="2 3" key="1">
    <citation type="submission" date="2018-01" db="EMBL/GenBank/DDBJ databases">
        <title>The draft genome sequence of Halioglobus lutimaris HF004.</title>
        <authorList>
            <person name="Du Z.-J."/>
            <person name="Shi M.-J."/>
        </authorList>
    </citation>
    <scope>NUCLEOTIDE SEQUENCE [LARGE SCALE GENOMIC DNA]</scope>
    <source>
        <strain evidence="2 3">HF004</strain>
    </source>
</reference>
<feature type="signal peptide" evidence="1">
    <location>
        <begin position="1"/>
        <end position="23"/>
    </location>
</feature>
<dbReference type="Proteomes" id="UP000235005">
    <property type="component" value="Unassembled WGS sequence"/>
</dbReference>
<evidence type="ECO:0000256" key="1">
    <source>
        <dbReference type="SAM" id="SignalP"/>
    </source>
</evidence>
<dbReference type="RefSeq" id="WP_101518154.1">
    <property type="nucleotide sequence ID" value="NZ_PKUS01000012.1"/>
</dbReference>
<evidence type="ECO:0000313" key="2">
    <source>
        <dbReference type="EMBL" id="PLW68684.1"/>
    </source>
</evidence>
<accession>A0A2N5X2G2</accession>